<dbReference type="InterPro" id="IPR014305">
    <property type="entry name" value="RNA_pol_sigma-G_actinobac"/>
</dbReference>
<dbReference type="NCBIfam" id="TIGR02937">
    <property type="entry name" value="sigma70-ECF"/>
    <property type="match status" value="1"/>
</dbReference>
<dbReference type="InterPro" id="IPR032710">
    <property type="entry name" value="NTF2-like_dom_sf"/>
</dbReference>
<comment type="similarity">
    <text evidence="1">Belongs to the sigma-70 factor family. ECF subfamily.</text>
</comment>
<comment type="subunit">
    <text evidence="2">Interacts transiently with the RNA polymerase catalytic core formed by RpoA, RpoB, RpoC and RpoZ (2 alpha, 1 beta, 1 beta' and 1 omega subunit) to form the RNA polymerase holoenzyme that can initiate transcription.</text>
</comment>
<dbReference type="SUPFAM" id="SSF88946">
    <property type="entry name" value="Sigma2 domain of RNA polymerase sigma factors"/>
    <property type="match status" value="1"/>
</dbReference>
<dbReference type="AlphaFoldDB" id="A0A222VXE1"/>
<accession>A0A222VXE1</accession>
<dbReference type="GO" id="GO:0003677">
    <property type="term" value="F:DNA binding"/>
    <property type="evidence" value="ECO:0007669"/>
    <property type="project" value="InterPro"/>
</dbReference>
<dbReference type="Pfam" id="PF12680">
    <property type="entry name" value="SnoaL_2"/>
    <property type="match status" value="1"/>
</dbReference>
<dbReference type="STRING" id="530584.SAMN05421630_106137"/>
<dbReference type="PANTHER" id="PTHR43133:SF65">
    <property type="entry name" value="ECF RNA POLYMERASE SIGMA FACTOR SIGG"/>
    <property type="match status" value="1"/>
</dbReference>
<dbReference type="Proteomes" id="UP000199494">
    <property type="component" value="Unassembled WGS sequence"/>
</dbReference>
<keyword evidence="7" id="KW-1185">Reference proteome</keyword>
<reference evidence="6 7" key="1">
    <citation type="submission" date="2016-10" db="EMBL/GenBank/DDBJ databases">
        <authorList>
            <person name="de Groot N.N."/>
        </authorList>
    </citation>
    <scope>NUCLEOTIDE SEQUENCE [LARGE SCALE GENOMIC DNA]</scope>
    <source>
        <strain evidence="6 7">CGMCC 4.5506</strain>
    </source>
</reference>
<gene>
    <name evidence="6" type="ORF">SAMN05421630_106137</name>
</gene>
<dbReference type="Pfam" id="PF08281">
    <property type="entry name" value="Sigma70_r4_2"/>
    <property type="match status" value="1"/>
</dbReference>
<proteinExistence type="inferred from homology"/>
<dbReference type="NCBIfam" id="NF006089">
    <property type="entry name" value="PRK08241.1"/>
    <property type="match status" value="1"/>
</dbReference>
<sequence>MSESLFERHRVELTAFCYRMLGSGFEAEDAVQETLMRAWRAYDRFDPDKGSARTWLYAIATNVCFDLLRGAQRRAGAMELAASARPGDPLGAPLPEQYWVHPVPTDRVLAGDPAELVVQRESVRLAFIAALQLLPARQRAVLVLREVLHWRAAEVAALLKTSVASVNSALQRARATLAEHRDAEPRGFRAGSLDADDQVLLDRYVKAFERHDVETMTALLADDVVMSMPPFAWWLRGKADVRTVLLTPDSPCEGDRLVPTSANGLPAFGQYRDGKPFALLLLEPDGGRIGATTSYLEASRLFRLFGLPTSLATRRSA</sequence>
<dbReference type="InterPro" id="IPR007627">
    <property type="entry name" value="RNA_pol_sigma70_r2"/>
</dbReference>
<keyword evidence="4" id="KW-0731">Sigma factor</keyword>
<evidence type="ECO:0000313" key="6">
    <source>
        <dbReference type="EMBL" id="SDD14990.1"/>
    </source>
</evidence>
<protein>
    <submittedName>
        <fullName evidence="6">RNA polymerase sigma-70 factor, ECF subfamily</fullName>
    </submittedName>
</protein>
<dbReference type="CDD" id="cd06171">
    <property type="entry name" value="Sigma70_r4"/>
    <property type="match status" value="1"/>
</dbReference>
<evidence type="ECO:0000256" key="5">
    <source>
        <dbReference type="ARBA" id="ARBA00023163"/>
    </source>
</evidence>
<dbReference type="InterPro" id="IPR013324">
    <property type="entry name" value="RNA_pol_sigma_r3/r4-like"/>
</dbReference>
<dbReference type="EMBL" id="FMZE01000006">
    <property type="protein sequence ID" value="SDD14990.1"/>
    <property type="molecule type" value="Genomic_DNA"/>
</dbReference>
<dbReference type="Gene3D" id="3.10.450.50">
    <property type="match status" value="1"/>
</dbReference>
<evidence type="ECO:0000256" key="3">
    <source>
        <dbReference type="ARBA" id="ARBA00023015"/>
    </source>
</evidence>
<dbReference type="SUPFAM" id="SSF54427">
    <property type="entry name" value="NTF2-like"/>
    <property type="match status" value="1"/>
</dbReference>
<dbReference type="SUPFAM" id="SSF88659">
    <property type="entry name" value="Sigma3 and sigma4 domains of RNA polymerase sigma factors"/>
    <property type="match status" value="1"/>
</dbReference>
<evidence type="ECO:0000313" key="7">
    <source>
        <dbReference type="Proteomes" id="UP000199494"/>
    </source>
</evidence>
<dbReference type="NCBIfam" id="TIGR02960">
    <property type="entry name" value="SigX5"/>
    <property type="match status" value="1"/>
</dbReference>
<keyword evidence="5" id="KW-0804">Transcription</keyword>
<dbReference type="InterPro" id="IPR013249">
    <property type="entry name" value="RNA_pol_sigma70_r4_t2"/>
</dbReference>
<dbReference type="RefSeq" id="WP_091805713.1">
    <property type="nucleotide sequence ID" value="NZ_CP016353.1"/>
</dbReference>
<dbReference type="GO" id="GO:0006352">
    <property type="term" value="P:DNA-templated transcription initiation"/>
    <property type="evidence" value="ECO:0007669"/>
    <property type="project" value="InterPro"/>
</dbReference>
<organism evidence="6 7">
    <name type="scientific">Prauserella marina</name>
    <dbReference type="NCBI Taxonomy" id="530584"/>
    <lineage>
        <taxon>Bacteria</taxon>
        <taxon>Bacillati</taxon>
        <taxon>Actinomycetota</taxon>
        <taxon>Actinomycetes</taxon>
        <taxon>Pseudonocardiales</taxon>
        <taxon>Pseudonocardiaceae</taxon>
        <taxon>Prauserella</taxon>
    </lineage>
</organism>
<dbReference type="InterPro" id="IPR036388">
    <property type="entry name" value="WH-like_DNA-bd_sf"/>
</dbReference>
<dbReference type="Pfam" id="PF04542">
    <property type="entry name" value="Sigma70_r2"/>
    <property type="match status" value="1"/>
</dbReference>
<dbReference type="InterPro" id="IPR037401">
    <property type="entry name" value="SnoaL-like"/>
</dbReference>
<evidence type="ECO:0000256" key="2">
    <source>
        <dbReference type="ARBA" id="ARBA00011344"/>
    </source>
</evidence>
<keyword evidence="3" id="KW-0805">Transcription regulation</keyword>
<dbReference type="Gene3D" id="1.10.1740.10">
    <property type="match status" value="1"/>
</dbReference>
<dbReference type="InterPro" id="IPR039425">
    <property type="entry name" value="RNA_pol_sigma-70-like"/>
</dbReference>
<dbReference type="Gene3D" id="1.10.10.10">
    <property type="entry name" value="Winged helix-like DNA-binding domain superfamily/Winged helix DNA-binding domain"/>
    <property type="match status" value="1"/>
</dbReference>
<dbReference type="InterPro" id="IPR013325">
    <property type="entry name" value="RNA_pol_sigma_r2"/>
</dbReference>
<dbReference type="GO" id="GO:0016987">
    <property type="term" value="F:sigma factor activity"/>
    <property type="evidence" value="ECO:0007669"/>
    <property type="project" value="UniProtKB-KW"/>
</dbReference>
<evidence type="ECO:0000256" key="4">
    <source>
        <dbReference type="ARBA" id="ARBA00023082"/>
    </source>
</evidence>
<dbReference type="KEGG" id="pmad:BAY61_30345"/>
<dbReference type="OrthoDB" id="3806887at2"/>
<dbReference type="PANTHER" id="PTHR43133">
    <property type="entry name" value="RNA POLYMERASE ECF-TYPE SIGMA FACTO"/>
    <property type="match status" value="1"/>
</dbReference>
<name>A0A222VXE1_9PSEU</name>
<dbReference type="InterPro" id="IPR014284">
    <property type="entry name" value="RNA_pol_sigma-70_dom"/>
</dbReference>
<evidence type="ECO:0000256" key="1">
    <source>
        <dbReference type="ARBA" id="ARBA00010641"/>
    </source>
</evidence>